<dbReference type="PANTHER" id="PTHR39461:SF1">
    <property type="entry name" value="LEA DOMAIN PROTEIN (AFU_ORTHOLOGUE AFUA_8G04920)"/>
    <property type="match status" value="1"/>
</dbReference>
<dbReference type="InterPro" id="IPR054256">
    <property type="entry name" value="DUF6987"/>
</dbReference>
<dbReference type="Pfam" id="PF22485">
    <property type="entry name" value="DUF6987"/>
    <property type="match status" value="2"/>
</dbReference>
<gene>
    <name evidence="5" type="ORF">E3P99_02847</name>
</gene>
<evidence type="ECO:0000256" key="3">
    <source>
        <dbReference type="SAM" id="Phobius"/>
    </source>
</evidence>
<accession>A0A4T0FK28</accession>
<evidence type="ECO:0000256" key="1">
    <source>
        <dbReference type="SAM" id="Coils"/>
    </source>
</evidence>
<feature type="domain" description="DUF6987" evidence="4">
    <location>
        <begin position="316"/>
        <end position="454"/>
    </location>
</feature>
<feature type="coiled-coil region" evidence="1">
    <location>
        <begin position="298"/>
        <end position="325"/>
    </location>
</feature>
<dbReference type="Proteomes" id="UP000310189">
    <property type="component" value="Unassembled WGS sequence"/>
</dbReference>
<name>A0A4T0FK28_9BASI</name>
<feature type="region of interest" description="Disordered" evidence="2">
    <location>
        <begin position="1"/>
        <end position="48"/>
    </location>
</feature>
<feature type="transmembrane region" description="Helical" evidence="3">
    <location>
        <begin position="607"/>
        <end position="639"/>
    </location>
</feature>
<keyword evidence="3" id="KW-0812">Transmembrane</keyword>
<dbReference type="AlphaFoldDB" id="A0A4T0FK28"/>
<protein>
    <recommendedName>
        <fullName evidence="4">DUF6987 domain-containing protein</fullName>
    </recommendedName>
</protein>
<evidence type="ECO:0000313" key="5">
    <source>
        <dbReference type="EMBL" id="TIA88005.1"/>
    </source>
</evidence>
<keyword evidence="3" id="KW-1133">Transmembrane helix</keyword>
<feature type="compositionally biased region" description="Basic and acidic residues" evidence="2">
    <location>
        <begin position="7"/>
        <end position="17"/>
    </location>
</feature>
<keyword evidence="6" id="KW-1185">Reference proteome</keyword>
<keyword evidence="3" id="KW-0472">Membrane</keyword>
<comment type="caution">
    <text evidence="5">The sequence shown here is derived from an EMBL/GenBank/DDBJ whole genome shotgun (WGS) entry which is preliminary data.</text>
</comment>
<evidence type="ECO:0000256" key="2">
    <source>
        <dbReference type="SAM" id="MobiDB-lite"/>
    </source>
</evidence>
<keyword evidence="1" id="KW-0175">Coiled coil</keyword>
<reference evidence="5 6" key="1">
    <citation type="submission" date="2019-03" db="EMBL/GenBank/DDBJ databases">
        <title>Sequencing 23 genomes of Wallemia ichthyophaga.</title>
        <authorList>
            <person name="Gostincar C."/>
        </authorList>
    </citation>
    <scope>NUCLEOTIDE SEQUENCE [LARGE SCALE GENOMIC DNA]</scope>
    <source>
        <strain evidence="5 6">EXF-5753</strain>
    </source>
</reference>
<proteinExistence type="predicted"/>
<dbReference type="PANTHER" id="PTHR39461">
    <property type="entry name" value="LEA DOMAIN PROTEIN (AFU_ORTHOLOGUE AFUA_8G04920)"/>
    <property type="match status" value="1"/>
</dbReference>
<feature type="coiled-coil region" evidence="1">
    <location>
        <begin position="106"/>
        <end position="185"/>
    </location>
</feature>
<evidence type="ECO:0000259" key="4">
    <source>
        <dbReference type="Pfam" id="PF22485"/>
    </source>
</evidence>
<feature type="coiled-coil region" evidence="1">
    <location>
        <begin position="551"/>
        <end position="582"/>
    </location>
</feature>
<evidence type="ECO:0000313" key="6">
    <source>
        <dbReference type="Proteomes" id="UP000310189"/>
    </source>
</evidence>
<dbReference type="EMBL" id="SPNW01000044">
    <property type="protein sequence ID" value="TIA88005.1"/>
    <property type="molecule type" value="Genomic_DNA"/>
</dbReference>
<feature type="domain" description="DUF6987" evidence="4">
    <location>
        <begin position="455"/>
        <end position="650"/>
    </location>
</feature>
<organism evidence="5 6">
    <name type="scientific">Wallemia hederae</name>
    <dbReference type="NCBI Taxonomy" id="1540922"/>
    <lineage>
        <taxon>Eukaryota</taxon>
        <taxon>Fungi</taxon>
        <taxon>Dikarya</taxon>
        <taxon>Basidiomycota</taxon>
        <taxon>Wallemiomycotina</taxon>
        <taxon>Wallemiomycetes</taxon>
        <taxon>Wallemiales</taxon>
        <taxon>Wallemiaceae</taxon>
        <taxon>Wallemia</taxon>
    </lineage>
</organism>
<dbReference type="OrthoDB" id="3937590at2759"/>
<sequence length="662" mass="74278">MSAENQDSYKDPFESDVKSSAPANPGAAVERSAATKRDALQPSNQEAPADAAEELVVKLIKISSSTVDRLKQLDGLLKMIAQAIEKILLEKVSSDATMREMLDPLISQMNKEIESFDTRINNSEDMQEVLAAIKTRDADNEDLNANEMKLLEKLKTIYEEYGANVKRAQNIIDTATKQREEAESQGIADEAERIARVNETMNEVVTLNKQLTPLINLAKATMKTTQEKQSVITQLASLVEQAEIIVDDATWLDEKEEHYYKATIEMTRRNAANRSATAEDYRLIEELKKLEQLLSVDLVDVRKEIEKLSGELNEERKQAEETEKTLVSSIHELCNTVDRTRDRIRPILRMMKDVIDENESKKEVDVKELSDRLRPLINQSLGLHESALAEIRQFDPKKELEKASLARVAVGQGTADDVRLSEGLKDIETQPLQIEEAKKFLKHHERMQEEADALKDEEQKKIEWLINELSDIVETGWSRIKPLCDMIDDTINTASQIPDEEMDEQKQKALADKVIPLIEQAQAILYETQGQVQGFDRHAQILKLAKQHVESNEATAEENRLAEKLTELAETVARTIENAKSKLANMPYAKRDILPILGLLSNPITQILGAIGLLLTGVLNLVGTLLSGLGLGGIVNGILRGLRLDKILYSVTGIKLDSLRIK</sequence>